<reference evidence="2 3" key="1">
    <citation type="submission" date="2017-09" db="EMBL/GenBank/DDBJ databases">
        <title>Depth-based differentiation of microbial function through sediment-hosted aquifers and enrichment of novel symbionts in the deep terrestrial subsurface.</title>
        <authorList>
            <person name="Probst A.J."/>
            <person name="Ladd B."/>
            <person name="Jarett J.K."/>
            <person name="Geller-Mcgrath D.E."/>
            <person name="Sieber C.M."/>
            <person name="Emerson J.B."/>
            <person name="Anantharaman K."/>
            <person name="Thomas B.C."/>
            <person name="Malmstrom R."/>
            <person name="Stieglmeier M."/>
            <person name="Klingl A."/>
            <person name="Woyke T."/>
            <person name="Ryan C.M."/>
            <person name="Banfield J.F."/>
        </authorList>
    </citation>
    <scope>NUCLEOTIDE SEQUENCE [LARGE SCALE GENOMIC DNA]</scope>
    <source>
        <strain evidence="2">CG22_combo_CG10-13_8_21_14_all_39_12</strain>
    </source>
</reference>
<gene>
    <name evidence="2" type="ORF">COX05_03940</name>
</gene>
<name>A0A2H0BGX5_UNCKA</name>
<comment type="caution">
    <text evidence="2">The sequence shown here is derived from an EMBL/GenBank/DDBJ whole genome shotgun (WGS) entry which is preliminary data.</text>
</comment>
<evidence type="ECO:0000313" key="2">
    <source>
        <dbReference type="EMBL" id="PIP56260.1"/>
    </source>
</evidence>
<evidence type="ECO:0000256" key="1">
    <source>
        <dbReference type="SAM" id="Phobius"/>
    </source>
</evidence>
<accession>A0A2H0BGX5</accession>
<keyword evidence="1" id="KW-0812">Transmembrane</keyword>
<evidence type="ECO:0000313" key="3">
    <source>
        <dbReference type="Proteomes" id="UP000228495"/>
    </source>
</evidence>
<dbReference type="Proteomes" id="UP000228495">
    <property type="component" value="Unassembled WGS sequence"/>
</dbReference>
<evidence type="ECO:0008006" key="4">
    <source>
        <dbReference type="Google" id="ProtNLM"/>
    </source>
</evidence>
<organism evidence="2 3">
    <name type="scientific">candidate division WWE3 bacterium CG22_combo_CG10-13_8_21_14_all_39_12</name>
    <dbReference type="NCBI Taxonomy" id="1975094"/>
    <lineage>
        <taxon>Bacteria</taxon>
        <taxon>Katanobacteria</taxon>
    </lineage>
</organism>
<sequence length="105" mass="11220">MDTTTQVILIVMIIVLGSTLSLVGVMLFLVLKDLRVSIARFNDVLVDAKAVSEHLSQASVSIDDMVTGLKTSVNQIQSQISSPLGSMLGVMNFVRGLVSRKGGDE</sequence>
<keyword evidence="1" id="KW-1133">Transmembrane helix</keyword>
<dbReference type="AlphaFoldDB" id="A0A2H0BGX5"/>
<protein>
    <recommendedName>
        <fullName evidence="4">DUF948 domain-containing protein</fullName>
    </recommendedName>
</protein>
<keyword evidence="1" id="KW-0472">Membrane</keyword>
<proteinExistence type="predicted"/>
<feature type="transmembrane region" description="Helical" evidence="1">
    <location>
        <begin position="6"/>
        <end position="31"/>
    </location>
</feature>
<dbReference type="EMBL" id="PCSU01000068">
    <property type="protein sequence ID" value="PIP56260.1"/>
    <property type="molecule type" value="Genomic_DNA"/>
</dbReference>